<sequence length="70" mass="8173">MKMEMPPAFRGYGKKGNTIENPLSQKRQDEIDGIKKEKSDANRHELQDAIMPYELQSEYKKVNERIGYAQ</sequence>
<feature type="region of interest" description="Disordered" evidence="1">
    <location>
        <begin position="1"/>
        <end position="43"/>
    </location>
</feature>
<protein>
    <submittedName>
        <fullName evidence="2">Succinate dehydrogenase flavoprotein subunit</fullName>
    </submittedName>
</protein>
<feature type="compositionally biased region" description="Basic and acidic residues" evidence="1">
    <location>
        <begin position="26"/>
        <end position="43"/>
    </location>
</feature>
<dbReference type="AlphaFoldDB" id="A0A1W1C957"/>
<dbReference type="GO" id="GO:0016491">
    <property type="term" value="F:oxidoreductase activity"/>
    <property type="evidence" value="ECO:0007669"/>
    <property type="project" value="InterPro"/>
</dbReference>
<name>A0A1W1C957_9ZZZZ</name>
<evidence type="ECO:0000313" key="2">
    <source>
        <dbReference type="EMBL" id="SFV62289.1"/>
    </source>
</evidence>
<dbReference type="SUPFAM" id="SSF46977">
    <property type="entry name" value="Succinate dehydrogenase/fumarate reductase flavoprotein C-terminal domain"/>
    <property type="match status" value="1"/>
</dbReference>
<accession>A0A1W1C957</accession>
<dbReference type="EMBL" id="FPHN01000141">
    <property type="protein sequence ID" value="SFV62289.1"/>
    <property type="molecule type" value="Genomic_DNA"/>
</dbReference>
<organism evidence="2">
    <name type="scientific">hydrothermal vent metagenome</name>
    <dbReference type="NCBI Taxonomy" id="652676"/>
    <lineage>
        <taxon>unclassified sequences</taxon>
        <taxon>metagenomes</taxon>
        <taxon>ecological metagenomes</taxon>
    </lineage>
</organism>
<reference evidence="2" key="1">
    <citation type="submission" date="2016-10" db="EMBL/GenBank/DDBJ databases">
        <authorList>
            <person name="de Groot N.N."/>
        </authorList>
    </citation>
    <scope>NUCLEOTIDE SEQUENCE</scope>
</reference>
<dbReference type="InterPro" id="IPR037099">
    <property type="entry name" value="Fum_R/Succ_DH_flav-like_C_sf"/>
</dbReference>
<dbReference type="Gene3D" id="3.10.20.820">
    <property type="match status" value="1"/>
</dbReference>
<evidence type="ECO:0000256" key="1">
    <source>
        <dbReference type="SAM" id="MobiDB-lite"/>
    </source>
</evidence>
<gene>
    <name evidence="2" type="ORF">MNB_SV-14-453</name>
</gene>
<proteinExistence type="predicted"/>